<keyword evidence="1" id="KW-0732">Signal</keyword>
<proteinExistence type="predicted"/>
<gene>
    <name evidence="2" type="ORF">HZA66_13520</name>
</gene>
<protein>
    <submittedName>
        <fullName evidence="2">Uncharacterized protein</fullName>
    </submittedName>
</protein>
<evidence type="ECO:0000313" key="2">
    <source>
        <dbReference type="EMBL" id="MBI5130456.1"/>
    </source>
</evidence>
<feature type="chain" id="PRO_5037067417" evidence="1">
    <location>
        <begin position="22"/>
        <end position="116"/>
    </location>
</feature>
<accession>A0A933RYA7</accession>
<dbReference type="AlphaFoldDB" id="A0A933RYA7"/>
<organism evidence="2 3">
    <name type="scientific">Rhodopseudomonas palustris</name>
    <dbReference type="NCBI Taxonomy" id="1076"/>
    <lineage>
        <taxon>Bacteria</taxon>
        <taxon>Pseudomonadati</taxon>
        <taxon>Pseudomonadota</taxon>
        <taxon>Alphaproteobacteria</taxon>
        <taxon>Hyphomicrobiales</taxon>
        <taxon>Nitrobacteraceae</taxon>
        <taxon>Rhodopseudomonas</taxon>
    </lineage>
</organism>
<sequence>MISRSVLASIASLALCGAGYAASAQMPKDPLWNSYHLSQLPPEIQRAVAARCPAGPVAGHYFVTYAPSTIILHFEYLGCQNGAAAVCHGGQCLRQVYRDVGGRYRLERSFFAAAYQ</sequence>
<evidence type="ECO:0000313" key="3">
    <source>
        <dbReference type="Proteomes" id="UP000782519"/>
    </source>
</evidence>
<name>A0A933RYA7_RHOPL</name>
<dbReference type="Proteomes" id="UP000782519">
    <property type="component" value="Unassembled WGS sequence"/>
</dbReference>
<dbReference type="EMBL" id="JACRJB010000037">
    <property type="protein sequence ID" value="MBI5130456.1"/>
    <property type="molecule type" value="Genomic_DNA"/>
</dbReference>
<feature type="signal peptide" evidence="1">
    <location>
        <begin position="1"/>
        <end position="21"/>
    </location>
</feature>
<reference evidence="2" key="1">
    <citation type="submission" date="2020-07" db="EMBL/GenBank/DDBJ databases">
        <title>Huge and variable diversity of episymbiotic CPR bacteria and DPANN archaea in groundwater ecosystems.</title>
        <authorList>
            <person name="He C.Y."/>
            <person name="Keren R."/>
            <person name="Whittaker M."/>
            <person name="Farag I.F."/>
            <person name="Doudna J."/>
            <person name="Cate J.H.D."/>
            <person name="Banfield J.F."/>
        </authorList>
    </citation>
    <scope>NUCLEOTIDE SEQUENCE</scope>
    <source>
        <strain evidence="2">NC_groundwater_1818_Pr3_B-0.1um_66_35</strain>
    </source>
</reference>
<evidence type="ECO:0000256" key="1">
    <source>
        <dbReference type="SAM" id="SignalP"/>
    </source>
</evidence>
<comment type="caution">
    <text evidence="2">The sequence shown here is derived from an EMBL/GenBank/DDBJ whole genome shotgun (WGS) entry which is preliminary data.</text>
</comment>